<protein>
    <recommendedName>
        <fullName evidence="8">Penicillin-binding protein transpeptidase domain-containing protein</fullName>
    </recommendedName>
</protein>
<organism evidence="6 7">
    <name type="scientific">candidate division WWE3 bacterium RBG_16_37_10</name>
    <dbReference type="NCBI Taxonomy" id="1802610"/>
    <lineage>
        <taxon>Bacteria</taxon>
        <taxon>Katanobacteria</taxon>
    </lineage>
</organism>
<evidence type="ECO:0000313" key="7">
    <source>
        <dbReference type="Proteomes" id="UP000177371"/>
    </source>
</evidence>
<dbReference type="Gene3D" id="3.90.1310.10">
    <property type="entry name" value="Penicillin-binding protein 2a (Domain 2)"/>
    <property type="match status" value="1"/>
</dbReference>
<reference evidence="6 7" key="1">
    <citation type="journal article" date="2016" name="Nat. Commun.">
        <title>Thousands of microbial genomes shed light on interconnected biogeochemical processes in an aquifer system.</title>
        <authorList>
            <person name="Anantharaman K."/>
            <person name="Brown C.T."/>
            <person name="Hug L.A."/>
            <person name="Sharon I."/>
            <person name="Castelle C.J."/>
            <person name="Probst A.J."/>
            <person name="Thomas B.C."/>
            <person name="Singh A."/>
            <person name="Wilkins M.J."/>
            <person name="Karaoz U."/>
            <person name="Brodie E.L."/>
            <person name="Williams K.H."/>
            <person name="Hubbard S.S."/>
            <person name="Banfield J.F."/>
        </authorList>
    </citation>
    <scope>NUCLEOTIDE SEQUENCE [LARGE SCALE GENOMIC DNA]</scope>
</reference>
<dbReference type="GO" id="GO:0008658">
    <property type="term" value="F:penicillin binding"/>
    <property type="evidence" value="ECO:0007669"/>
    <property type="project" value="InterPro"/>
</dbReference>
<gene>
    <name evidence="6" type="ORF">A2W32_01585</name>
</gene>
<evidence type="ECO:0000259" key="5">
    <source>
        <dbReference type="Pfam" id="PF03717"/>
    </source>
</evidence>
<dbReference type="EMBL" id="MEUT01000074">
    <property type="protein sequence ID" value="OGC48147.1"/>
    <property type="molecule type" value="Genomic_DNA"/>
</dbReference>
<dbReference type="Gene3D" id="3.30.450.330">
    <property type="match status" value="1"/>
</dbReference>
<keyword evidence="2 3" id="KW-0472">Membrane</keyword>
<comment type="subcellular location">
    <subcellularLocation>
        <location evidence="1">Membrane</location>
    </subcellularLocation>
</comment>
<dbReference type="Proteomes" id="UP000177371">
    <property type="component" value="Unassembled WGS sequence"/>
</dbReference>
<dbReference type="GO" id="GO:0005886">
    <property type="term" value="C:plasma membrane"/>
    <property type="evidence" value="ECO:0007669"/>
    <property type="project" value="TreeGrafter"/>
</dbReference>
<comment type="caution">
    <text evidence="6">The sequence shown here is derived from an EMBL/GenBank/DDBJ whole genome shotgun (WGS) entry which is preliminary data.</text>
</comment>
<evidence type="ECO:0000256" key="2">
    <source>
        <dbReference type="ARBA" id="ARBA00023136"/>
    </source>
</evidence>
<dbReference type="SUPFAM" id="SSF56601">
    <property type="entry name" value="beta-lactamase/transpeptidase-like"/>
    <property type="match status" value="1"/>
</dbReference>
<dbReference type="InterPro" id="IPR036138">
    <property type="entry name" value="PBP_dimer_sf"/>
</dbReference>
<evidence type="ECO:0000256" key="3">
    <source>
        <dbReference type="SAM" id="Phobius"/>
    </source>
</evidence>
<dbReference type="PANTHER" id="PTHR30627">
    <property type="entry name" value="PEPTIDOGLYCAN D,D-TRANSPEPTIDASE"/>
    <property type="match status" value="1"/>
</dbReference>
<dbReference type="Gene3D" id="3.40.710.10">
    <property type="entry name" value="DD-peptidase/beta-lactamase superfamily"/>
    <property type="match status" value="1"/>
</dbReference>
<feature type="domain" description="Penicillin-binding protein dimerisation" evidence="5">
    <location>
        <begin position="56"/>
        <end position="220"/>
    </location>
</feature>
<dbReference type="Pfam" id="PF03717">
    <property type="entry name" value="PBP_dimer"/>
    <property type="match status" value="1"/>
</dbReference>
<dbReference type="InterPro" id="IPR005311">
    <property type="entry name" value="PBP_dimer"/>
</dbReference>
<dbReference type="STRING" id="1802610.A2W32_01585"/>
<evidence type="ECO:0000259" key="4">
    <source>
        <dbReference type="Pfam" id="PF00905"/>
    </source>
</evidence>
<keyword evidence="3" id="KW-0812">Transmembrane</keyword>
<dbReference type="InterPro" id="IPR050515">
    <property type="entry name" value="Beta-lactam/transpept"/>
</dbReference>
<proteinExistence type="predicted"/>
<dbReference type="Pfam" id="PF00905">
    <property type="entry name" value="Transpeptidase"/>
    <property type="match status" value="1"/>
</dbReference>
<keyword evidence="3" id="KW-1133">Transmembrane helix</keyword>
<evidence type="ECO:0000313" key="6">
    <source>
        <dbReference type="EMBL" id="OGC48147.1"/>
    </source>
</evidence>
<dbReference type="GO" id="GO:0071555">
    <property type="term" value="P:cell wall organization"/>
    <property type="evidence" value="ECO:0007669"/>
    <property type="project" value="TreeGrafter"/>
</dbReference>
<feature type="transmembrane region" description="Helical" evidence="3">
    <location>
        <begin position="12"/>
        <end position="33"/>
    </location>
</feature>
<evidence type="ECO:0000256" key="1">
    <source>
        <dbReference type="ARBA" id="ARBA00004370"/>
    </source>
</evidence>
<dbReference type="SUPFAM" id="SSF56519">
    <property type="entry name" value="Penicillin binding protein dimerisation domain"/>
    <property type="match status" value="1"/>
</dbReference>
<evidence type="ECO:0008006" key="8">
    <source>
        <dbReference type="Google" id="ProtNLM"/>
    </source>
</evidence>
<dbReference type="PANTHER" id="PTHR30627:SF1">
    <property type="entry name" value="PEPTIDOGLYCAN D,D-TRANSPEPTIDASE FTSI"/>
    <property type="match status" value="1"/>
</dbReference>
<dbReference type="AlphaFoldDB" id="A0A1F4UT61"/>
<sequence length="597" mass="66275">MPSKNFENADLRINVLLFFFVAGAVLLAGKLFIIQVLNHEKYKSIAQEQYWDSQNIPSKRGDILSKDGLPLASTQTYYLLYMEPKKIKDKYTFVNNTVNLLSEVKSNGDLKKKVELADVFQERINSILRSDLIWAVVTKELNPDQKNKIMDIGIEGLGFEEEPVRYYPNGTLASHVLGFVASDESGQKVGYFGVEGDLDRELRGKDGKVLQEKGALGDPILLGGYKKLDPINGRNIVLTINRSIQYMVETKLKEGVEGYNAMSGSVIIMNPSTGNIIAMANYPTYNPSVFNEEIETVKGLEDPSRKDLERRNLSISATYEPGSVMKPFTVSSALDIGKIMPESTFNDEGPVKYSDYYIDNWNGQHHGVQNVIQLLQKSNNIGAAWVGHLVGTKDLTDYLRRFGFGEKTNIELEGEDTGSVRDYKTLTDIDLANISFGQGISATPLQVLNGFNVFINGGELVVPRIVDKIVDEGKEIEIPVKSVRRVISKRTADTMVELLVLAVEGGEAKFFNTKNYKIGGKTGTAQIPFGGKYDPQKTNATFVGFFAGTRDISMIVRLEQPTKSIFAAETAVPLWMSIAEELANYFGITPDKVPQSF</sequence>
<dbReference type="InterPro" id="IPR001460">
    <property type="entry name" value="PCN-bd_Tpept"/>
</dbReference>
<name>A0A1F4UT61_UNCKA</name>
<accession>A0A1F4UT61</accession>
<feature type="domain" description="Penicillin-binding protein transpeptidase" evidence="4">
    <location>
        <begin position="264"/>
        <end position="563"/>
    </location>
</feature>
<dbReference type="InterPro" id="IPR012338">
    <property type="entry name" value="Beta-lactam/transpept-like"/>
</dbReference>